<dbReference type="Proteomes" id="UP001153069">
    <property type="component" value="Unassembled WGS sequence"/>
</dbReference>
<dbReference type="AlphaFoldDB" id="A0A9N8EGW5"/>
<comment type="caution">
    <text evidence="2">The sequence shown here is derived from an EMBL/GenBank/DDBJ whole genome shotgun (WGS) entry which is preliminary data.</text>
</comment>
<sequence length="854" mass="91804">MDAHAASTITTDQHEHDPFQREEMTAHRQHEMMGMNSYVAGGVEISLLQDAQEQCPKQLNSLIQCVLLDCPNPAGCPFLNGVFGGGRRGVLLRRPPAPTREEDQRQAVMILPPETLPVFVGTNNNNIPLVTTPLPESQTATQGPTAQVVMQEFGETFAPAPTPIPLSQTATLGPTAQVLTQAFGQTFAPAPTPLSQTATLGPTTQVVMQEFGETFAPAPTSVGSCTDIQNDLCETLSDNCCFQECANEFLDLTTCVITVKTGENRTDCRLEGECSSSPPISLENDNNTTTTMGGEDDDGAMPSPFLYLRGLEVDIFGTRFSSPLPIDACDFNWYWMLGCINEQCPTFAQDCTDPNVPPNANFSLVMEGASPQTCTELQTGFCEPLSSLPPSCCLSQCLLHLSALTTCVIQHNNPNKTIRECTPPCVVDWLVGPGLQLAGSAAPTIEDIGMFEFDFFGMNLTGIDAEEQCQNAKDKTMECVKQDCPNYFWSCTREIVEFPSGLYADPDALFVSNPNNKPLDLTPAEFGCANFTDAFCELFEVSSTCCLSKCMVPLYDMAACMIDNAIGNYSNLAGSCSAPQCITEYSNAYDPSSASFPVFVNSAFLISTMETITASTLMEQLQDGNNADLQVLLLAYRNFVQTVVDSLLGGSTGRQLGHLPASQDIRQRRLQARIPVVDPNSTEIYGFVDTPCNMTVVVPKQGGATEEACITVFGKYKLSVDPQSNPLVIYEIFQNETTAAIQAGVLQEKLEEASAEQGSNTGSNTPYESPFVVQGVSTVVDASFVAVGRLEASASDATTPVFGATNNTSLPTPTSPANSTDAPSDAAESSTTSWSSRYSILLAAIMLICSVMFL</sequence>
<feature type="compositionally biased region" description="Low complexity" evidence="1">
    <location>
        <begin position="804"/>
        <end position="830"/>
    </location>
</feature>
<keyword evidence="3" id="KW-1185">Reference proteome</keyword>
<name>A0A9N8EGW5_9STRA</name>
<organism evidence="2 3">
    <name type="scientific">Seminavis robusta</name>
    <dbReference type="NCBI Taxonomy" id="568900"/>
    <lineage>
        <taxon>Eukaryota</taxon>
        <taxon>Sar</taxon>
        <taxon>Stramenopiles</taxon>
        <taxon>Ochrophyta</taxon>
        <taxon>Bacillariophyta</taxon>
        <taxon>Bacillariophyceae</taxon>
        <taxon>Bacillariophycidae</taxon>
        <taxon>Naviculales</taxon>
        <taxon>Naviculaceae</taxon>
        <taxon>Seminavis</taxon>
    </lineage>
</organism>
<protein>
    <submittedName>
        <fullName evidence="2">Uncharacterized protein</fullName>
    </submittedName>
</protein>
<accession>A0A9N8EGW5</accession>
<evidence type="ECO:0000256" key="1">
    <source>
        <dbReference type="SAM" id="MobiDB-lite"/>
    </source>
</evidence>
<evidence type="ECO:0000313" key="2">
    <source>
        <dbReference type="EMBL" id="CAB9518374.1"/>
    </source>
</evidence>
<evidence type="ECO:0000313" key="3">
    <source>
        <dbReference type="Proteomes" id="UP001153069"/>
    </source>
</evidence>
<proteinExistence type="predicted"/>
<dbReference type="EMBL" id="CAICTM010000926">
    <property type="protein sequence ID" value="CAB9518374.1"/>
    <property type="molecule type" value="Genomic_DNA"/>
</dbReference>
<reference evidence="2" key="1">
    <citation type="submission" date="2020-06" db="EMBL/GenBank/DDBJ databases">
        <authorList>
            <consortium name="Plant Systems Biology data submission"/>
        </authorList>
    </citation>
    <scope>NUCLEOTIDE SEQUENCE</scope>
    <source>
        <strain evidence="2">D6</strain>
    </source>
</reference>
<feature type="region of interest" description="Disordered" evidence="1">
    <location>
        <begin position="279"/>
        <end position="298"/>
    </location>
</feature>
<gene>
    <name evidence="2" type="ORF">SEMRO_928_G221280.1</name>
</gene>
<feature type="region of interest" description="Disordered" evidence="1">
    <location>
        <begin position="801"/>
        <end position="830"/>
    </location>
</feature>
<feature type="compositionally biased region" description="Low complexity" evidence="1">
    <location>
        <begin position="283"/>
        <end position="293"/>
    </location>
</feature>